<evidence type="ECO:0000256" key="1">
    <source>
        <dbReference type="PIRSR" id="PIRSR016487-1"/>
    </source>
</evidence>
<dbReference type="Pfam" id="PF01928">
    <property type="entry name" value="CYTH"/>
    <property type="match status" value="1"/>
</dbReference>
<reference evidence="3" key="1">
    <citation type="submission" date="2019-02" db="EMBL/GenBank/DDBJ databases">
        <authorList>
            <person name="Gruber-Vodicka R. H."/>
            <person name="Seah K. B. B."/>
        </authorList>
    </citation>
    <scope>NUCLEOTIDE SEQUENCE</scope>
    <source>
        <strain evidence="3">BECK_S313</strain>
    </source>
</reference>
<dbReference type="InterPro" id="IPR033469">
    <property type="entry name" value="CYTH-like_dom_sf"/>
</dbReference>
<feature type="active site" description="Proton acceptor" evidence="1">
    <location>
        <position position="30"/>
    </location>
</feature>
<proteinExistence type="predicted"/>
<organism evidence="3">
    <name type="scientific">Candidatus Kentrum sp. LPFa</name>
    <dbReference type="NCBI Taxonomy" id="2126335"/>
    <lineage>
        <taxon>Bacteria</taxon>
        <taxon>Pseudomonadati</taxon>
        <taxon>Pseudomonadota</taxon>
        <taxon>Gammaproteobacteria</taxon>
        <taxon>Candidatus Kentrum</taxon>
    </lineage>
</organism>
<dbReference type="SMART" id="SM01118">
    <property type="entry name" value="CYTH"/>
    <property type="match status" value="1"/>
</dbReference>
<dbReference type="PROSITE" id="PS51707">
    <property type="entry name" value="CYTH"/>
    <property type="match status" value="1"/>
</dbReference>
<evidence type="ECO:0000259" key="2">
    <source>
        <dbReference type="PROSITE" id="PS51707"/>
    </source>
</evidence>
<dbReference type="SUPFAM" id="SSF55154">
    <property type="entry name" value="CYTH-like phosphatases"/>
    <property type="match status" value="1"/>
</dbReference>
<evidence type="ECO:0000313" key="3">
    <source>
        <dbReference type="EMBL" id="VFK09103.1"/>
    </source>
</evidence>
<dbReference type="PANTHER" id="PTHR40114:SF1">
    <property type="entry name" value="SLR0698 PROTEIN"/>
    <property type="match status" value="1"/>
</dbReference>
<dbReference type="EMBL" id="CAADFK010000005">
    <property type="protein sequence ID" value="VFK09103.1"/>
    <property type="molecule type" value="Genomic_DNA"/>
</dbReference>
<gene>
    <name evidence="3" type="ORF">BECKLPF1236B_GA0070989_100519</name>
</gene>
<dbReference type="InterPro" id="IPR023577">
    <property type="entry name" value="CYTH_domain"/>
</dbReference>
<dbReference type="Gene3D" id="2.40.320.10">
    <property type="entry name" value="Hypothetical Protein Pfu-838710-001"/>
    <property type="match status" value="1"/>
</dbReference>
<protein>
    <submittedName>
        <fullName evidence="3">CYTH domain-containing protein</fullName>
    </submittedName>
</protein>
<dbReference type="CDD" id="cd07891">
    <property type="entry name" value="CYTH-like_CthTTM-like_1"/>
    <property type="match status" value="1"/>
</dbReference>
<dbReference type="PIRSF" id="PIRSF016487">
    <property type="entry name" value="CYTH_UCP016487"/>
    <property type="match status" value="1"/>
</dbReference>
<dbReference type="AlphaFoldDB" id="A0A450VWB5"/>
<dbReference type="InterPro" id="IPR012042">
    <property type="entry name" value="NeuTTM/CthTTM-like"/>
</dbReference>
<sequence>MPTEIERKFLVIDDSWRQQASEGIRYRQGYFGIGKTKSREEPVCAPGPTPFPSWREALTCSPNAKTCSVRVRIAGDKATLNIKGATLRITRHEYEYPIPLKDAEELLALFCERPFIEKTRYLVKNGVHTWEIDVFEGDNAGLIVAEIELSREDEAFEMPPWAGRDVSQEARYYNVCLREHPYKDW</sequence>
<name>A0A450VWB5_9GAMM</name>
<accession>A0A450VWB5</accession>
<feature type="domain" description="CYTH" evidence="2">
    <location>
        <begin position="2"/>
        <end position="179"/>
    </location>
</feature>
<dbReference type="PANTHER" id="PTHR40114">
    <property type="entry name" value="SLR0698 PROTEIN"/>
    <property type="match status" value="1"/>
</dbReference>